<evidence type="ECO:0000259" key="6">
    <source>
        <dbReference type="PROSITE" id="PS51141"/>
    </source>
</evidence>
<feature type="compositionally biased region" description="Basic and acidic residues" evidence="5">
    <location>
        <begin position="171"/>
        <end position="181"/>
    </location>
</feature>
<keyword evidence="1" id="KW-0479">Metal-binding</keyword>
<reference evidence="7" key="1">
    <citation type="submission" date="2015-07" db="EMBL/GenBank/DDBJ databases">
        <title>Transcriptome Assembly of Anthurium amnicola.</title>
        <authorList>
            <person name="Suzuki J."/>
        </authorList>
    </citation>
    <scope>NUCLEOTIDE SEQUENCE</scope>
</reference>
<dbReference type="GO" id="GO:0005634">
    <property type="term" value="C:nucleus"/>
    <property type="evidence" value="ECO:0007669"/>
    <property type="project" value="InterPro"/>
</dbReference>
<dbReference type="GO" id="GO:0003677">
    <property type="term" value="F:DNA binding"/>
    <property type="evidence" value="ECO:0007669"/>
    <property type="project" value="InterPro"/>
</dbReference>
<dbReference type="InterPro" id="IPR004333">
    <property type="entry name" value="SBP_dom"/>
</dbReference>
<dbReference type="Gene3D" id="4.10.1100.10">
    <property type="entry name" value="Transcription factor, SBP-box domain"/>
    <property type="match status" value="1"/>
</dbReference>
<feature type="domain" description="SBP-type" evidence="6">
    <location>
        <begin position="94"/>
        <end position="171"/>
    </location>
</feature>
<dbReference type="GO" id="GO:0008270">
    <property type="term" value="F:zinc ion binding"/>
    <property type="evidence" value="ECO:0007669"/>
    <property type="project" value="UniProtKB-KW"/>
</dbReference>
<evidence type="ECO:0000256" key="1">
    <source>
        <dbReference type="ARBA" id="ARBA00022723"/>
    </source>
</evidence>
<evidence type="ECO:0000256" key="4">
    <source>
        <dbReference type="PROSITE-ProRule" id="PRU00470"/>
    </source>
</evidence>
<keyword evidence="3" id="KW-0862">Zinc</keyword>
<dbReference type="PANTHER" id="PTHR31251">
    <property type="entry name" value="SQUAMOSA PROMOTER-BINDING-LIKE PROTEIN 4"/>
    <property type="match status" value="1"/>
</dbReference>
<feature type="compositionally biased region" description="Basic and acidic residues" evidence="5">
    <location>
        <begin position="10"/>
        <end position="29"/>
    </location>
</feature>
<protein>
    <submittedName>
        <fullName evidence="7">Squamosa promoter-binding-like protein 5</fullName>
    </submittedName>
</protein>
<accession>A0A1D1Y1H3</accession>
<dbReference type="Pfam" id="PF03110">
    <property type="entry name" value="SBP"/>
    <property type="match status" value="1"/>
</dbReference>
<dbReference type="EMBL" id="GDJX01019457">
    <property type="protein sequence ID" value="JAT48479.1"/>
    <property type="molecule type" value="Transcribed_RNA"/>
</dbReference>
<dbReference type="InterPro" id="IPR036893">
    <property type="entry name" value="SBP_sf"/>
</dbReference>
<feature type="region of interest" description="Disordered" evidence="5">
    <location>
        <begin position="1"/>
        <end position="97"/>
    </location>
</feature>
<evidence type="ECO:0000256" key="5">
    <source>
        <dbReference type="SAM" id="MobiDB-lite"/>
    </source>
</evidence>
<organism evidence="7">
    <name type="scientific">Anthurium amnicola</name>
    <dbReference type="NCBI Taxonomy" id="1678845"/>
    <lineage>
        <taxon>Eukaryota</taxon>
        <taxon>Viridiplantae</taxon>
        <taxon>Streptophyta</taxon>
        <taxon>Embryophyta</taxon>
        <taxon>Tracheophyta</taxon>
        <taxon>Spermatophyta</taxon>
        <taxon>Magnoliopsida</taxon>
        <taxon>Liliopsida</taxon>
        <taxon>Araceae</taxon>
        <taxon>Pothoideae</taxon>
        <taxon>Potheae</taxon>
        <taxon>Anthurium</taxon>
    </lineage>
</organism>
<dbReference type="InterPro" id="IPR044817">
    <property type="entry name" value="SBP-like"/>
</dbReference>
<keyword evidence="2 4" id="KW-0863">Zinc-finger</keyword>
<feature type="compositionally biased region" description="Basic residues" evidence="5">
    <location>
        <begin position="161"/>
        <end position="170"/>
    </location>
</feature>
<gene>
    <name evidence="7" type="primary">SPL5_0</name>
    <name evidence="7" type="ORF">g.92313</name>
</gene>
<dbReference type="SUPFAM" id="SSF103612">
    <property type="entry name" value="SBT domain"/>
    <property type="match status" value="1"/>
</dbReference>
<evidence type="ECO:0000313" key="7">
    <source>
        <dbReference type="EMBL" id="JAT48479.1"/>
    </source>
</evidence>
<evidence type="ECO:0000256" key="2">
    <source>
        <dbReference type="ARBA" id="ARBA00022771"/>
    </source>
</evidence>
<dbReference type="AlphaFoldDB" id="A0A1D1Y1H3"/>
<dbReference type="PANTHER" id="PTHR31251:SF226">
    <property type="entry name" value="SQUAMOSA PROMOTER-BINDING-LIKE PROTEIN 6"/>
    <property type="match status" value="1"/>
</dbReference>
<sequence length="187" mass="20607">MAERPFPQGEDNRVGDEGVAEHEGKREAGGDGAGFEVGREEQEADEDEGEEEGWEESEEEEEGRVVDRKIVIVVSFGGKGEEEGRSPPPRHGADVGCQVDGCDTDLGESKRYHRRHRVCEGHAKAAVASVGGVDQRFCQQCSRFHELSQFDGAKRSCRNRLAGHNKRRRKAPPDLKADVSKQEVAVP</sequence>
<proteinExistence type="predicted"/>
<evidence type="ECO:0000256" key="3">
    <source>
        <dbReference type="ARBA" id="ARBA00022833"/>
    </source>
</evidence>
<feature type="compositionally biased region" description="Acidic residues" evidence="5">
    <location>
        <begin position="42"/>
        <end position="62"/>
    </location>
</feature>
<feature type="region of interest" description="Disordered" evidence="5">
    <location>
        <begin position="161"/>
        <end position="187"/>
    </location>
</feature>
<dbReference type="PROSITE" id="PS51141">
    <property type="entry name" value="ZF_SBP"/>
    <property type="match status" value="1"/>
</dbReference>
<name>A0A1D1Y1H3_9ARAE</name>